<dbReference type="Gene3D" id="1.10.10.10">
    <property type="entry name" value="Winged helix-like DNA-binding domain superfamily/Winged helix DNA-binding domain"/>
    <property type="match status" value="1"/>
</dbReference>
<comment type="caution">
    <text evidence="6">The sequence shown here is derived from an EMBL/GenBank/DDBJ whole genome shotgun (WGS) entry which is preliminary data.</text>
</comment>
<dbReference type="InterPro" id="IPR036390">
    <property type="entry name" value="WH_DNA-bd_sf"/>
</dbReference>
<dbReference type="AlphaFoldDB" id="A0A2U1TUQ1"/>
<dbReference type="PROSITE" id="PS50931">
    <property type="entry name" value="HTH_LYSR"/>
    <property type="match status" value="1"/>
</dbReference>
<keyword evidence="7" id="KW-1185">Reference proteome</keyword>
<dbReference type="Pfam" id="PF00126">
    <property type="entry name" value="HTH_1"/>
    <property type="match status" value="1"/>
</dbReference>
<name>A0A2U1TUQ1_9GAMM</name>
<dbReference type="SUPFAM" id="SSF53850">
    <property type="entry name" value="Periplasmic binding protein-like II"/>
    <property type="match status" value="1"/>
</dbReference>
<dbReference type="RefSeq" id="WP_109053785.1">
    <property type="nucleotide sequence ID" value="NZ_QDKJ01000005.1"/>
</dbReference>
<gene>
    <name evidence="6" type="ORF">B4923_07765</name>
</gene>
<feature type="domain" description="HTH lysR-type" evidence="5">
    <location>
        <begin position="1"/>
        <end position="60"/>
    </location>
</feature>
<dbReference type="InterPro" id="IPR000847">
    <property type="entry name" value="LysR_HTH_N"/>
</dbReference>
<dbReference type="InterPro" id="IPR036388">
    <property type="entry name" value="WH-like_DNA-bd_sf"/>
</dbReference>
<evidence type="ECO:0000256" key="2">
    <source>
        <dbReference type="ARBA" id="ARBA00023015"/>
    </source>
</evidence>
<organism evidence="6 7">
    <name type="scientific">Brenneria roseae subsp. americana</name>
    <dbReference type="NCBI Taxonomy" id="1508507"/>
    <lineage>
        <taxon>Bacteria</taxon>
        <taxon>Pseudomonadati</taxon>
        <taxon>Pseudomonadota</taxon>
        <taxon>Gammaproteobacteria</taxon>
        <taxon>Enterobacterales</taxon>
        <taxon>Pectobacteriaceae</taxon>
        <taxon>Brenneria</taxon>
    </lineage>
</organism>
<dbReference type="OrthoDB" id="9775392at2"/>
<dbReference type="SUPFAM" id="SSF46785">
    <property type="entry name" value="Winged helix' DNA-binding domain"/>
    <property type="match status" value="1"/>
</dbReference>
<dbReference type="PRINTS" id="PR00039">
    <property type="entry name" value="HTHLYSR"/>
</dbReference>
<dbReference type="Gene3D" id="3.40.190.290">
    <property type="match status" value="1"/>
</dbReference>
<proteinExistence type="inferred from homology"/>
<sequence length="317" mass="36156">MNAISLKTFLTIVNAGSINKSAEELFVAQSTVTKRLQVLENELGFDLFERNKGIREIKLTEAGNSFLEIAEKWYDFFLEIENLKANESRINITIGCLNSINFAIFTPLYRELINHESKMNVKIVTTHSIDIFGLIEKRLIDVGFSFSDLKSQNTMSFKLYCEPMVGLCLPCSILAGKEDVKFEQLQVKDEYYVRWDEDFERWHMQGFGRIHGFNAQFDNGHLIMNLLSSETDWAIVPSSTALFAQKQHGCASFRLAQNCQPPSRVVYMVMHKNQKKSTQKGVAKLVALLNELSELLTKEIPGIRFYTQNIIESLATG</sequence>
<dbReference type="PANTHER" id="PTHR30126">
    <property type="entry name" value="HTH-TYPE TRANSCRIPTIONAL REGULATOR"/>
    <property type="match status" value="1"/>
</dbReference>
<keyword evidence="4" id="KW-0804">Transcription</keyword>
<evidence type="ECO:0000256" key="4">
    <source>
        <dbReference type="ARBA" id="ARBA00023163"/>
    </source>
</evidence>
<evidence type="ECO:0000313" key="6">
    <source>
        <dbReference type="EMBL" id="PWC13119.1"/>
    </source>
</evidence>
<evidence type="ECO:0000259" key="5">
    <source>
        <dbReference type="PROSITE" id="PS50931"/>
    </source>
</evidence>
<keyword evidence="3" id="KW-0238">DNA-binding</keyword>
<dbReference type="CDD" id="cd05466">
    <property type="entry name" value="PBP2_LTTR_substrate"/>
    <property type="match status" value="1"/>
</dbReference>
<protein>
    <recommendedName>
        <fullName evidence="5">HTH lysR-type domain-containing protein</fullName>
    </recommendedName>
</protein>
<dbReference type="EMBL" id="QDKJ01000005">
    <property type="protein sequence ID" value="PWC13119.1"/>
    <property type="molecule type" value="Genomic_DNA"/>
</dbReference>
<dbReference type="PANTHER" id="PTHR30126:SF40">
    <property type="entry name" value="HTH-TYPE TRANSCRIPTIONAL REGULATOR GLTR"/>
    <property type="match status" value="1"/>
</dbReference>
<evidence type="ECO:0000256" key="1">
    <source>
        <dbReference type="ARBA" id="ARBA00009437"/>
    </source>
</evidence>
<dbReference type="Proteomes" id="UP000245138">
    <property type="component" value="Unassembled WGS sequence"/>
</dbReference>
<dbReference type="InterPro" id="IPR005119">
    <property type="entry name" value="LysR_subst-bd"/>
</dbReference>
<dbReference type="Pfam" id="PF03466">
    <property type="entry name" value="LysR_substrate"/>
    <property type="match status" value="1"/>
</dbReference>
<evidence type="ECO:0000256" key="3">
    <source>
        <dbReference type="ARBA" id="ARBA00023125"/>
    </source>
</evidence>
<accession>A0A2U1TUQ1</accession>
<dbReference type="GO" id="GO:0003700">
    <property type="term" value="F:DNA-binding transcription factor activity"/>
    <property type="evidence" value="ECO:0007669"/>
    <property type="project" value="InterPro"/>
</dbReference>
<comment type="similarity">
    <text evidence="1">Belongs to the LysR transcriptional regulatory family.</text>
</comment>
<dbReference type="GO" id="GO:0000976">
    <property type="term" value="F:transcription cis-regulatory region binding"/>
    <property type="evidence" value="ECO:0007669"/>
    <property type="project" value="TreeGrafter"/>
</dbReference>
<evidence type="ECO:0000313" key="7">
    <source>
        <dbReference type="Proteomes" id="UP000245138"/>
    </source>
</evidence>
<keyword evidence="2" id="KW-0805">Transcription regulation</keyword>
<reference evidence="6 7" key="1">
    <citation type="submission" date="2018-04" db="EMBL/GenBank/DDBJ databases">
        <title>Brenneria corticis sp.nov.</title>
        <authorList>
            <person name="Li Y."/>
        </authorList>
    </citation>
    <scope>NUCLEOTIDE SEQUENCE [LARGE SCALE GENOMIC DNA]</scope>
    <source>
        <strain evidence="6 7">LMG 27715</strain>
    </source>
</reference>